<protein>
    <submittedName>
        <fullName evidence="3">AMP-binding protein</fullName>
    </submittedName>
</protein>
<dbReference type="Pfam" id="PF13193">
    <property type="entry name" value="AMP-binding_C"/>
    <property type="match status" value="1"/>
</dbReference>
<reference evidence="3 4" key="1">
    <citation type="submission" date="2020-02" db="EMBL/GenBank/DDBJ databases">
        <authorList>
            <person name="Kim H.M."/>
            <person name="Jeon C.O."/>
        </authorList>
    </citation>
    <scope>NUCLEOTIDE SEQUENCE [LARGE SCALE GENOMIC DNA]</scope>
    <source>
        <strain evidence="3 4">PeD5</strain>
    </source>
</reference>
<organism evidence="3 4">
    <name type="scientific">Falsiroseomonas algicola</name>
    <dbReference type="NCBI Taxonomy" id="2716930"/>
    <lineage>
        <taxon>Bacteria</taxon>
        <taxon>Pseudomonadati</taxon>
        <taxon>Pseudomonadota</taxon>
        <taxon>Alphaproteobacteria</taxon>
        <taxon>Acetobacterales</taxon>
        <taxon>Roseomonadaceae</taxon>
        <taxon>Falsiroseomonas</taxon>
    </lineage>
</organism>
<dbReference type="Proteomes" id="UP000475385">
    <property type="component" value="Unassembled WGS sequence"/>
</dbReference>
<dbReference type="Gene3D" id="3.40.50.12780">
    <property type="entry name" value="N-terminal domain of ligase-like"/>
    <property type="match status" value="1"/>
</dbReference>
<sequence>MSVTAWWQAEEARARFLADLIAAEVARLRPGEPAAAPLDMLDSIELLSVAAAVSEALHLHESGIEDLLLAHRRIEDWRAIAREALTRFDAAITFRTSGSTGEPKPCTHALARLEAEAAGHAGLIGPRQRVLSAVPSHHIYGFLFTQLLPRHLGGLPVLDLRGTSPAGVAAKLQPGDLLIGHPAWWGAVARFAPGALPPDIIGVTSTAPCPPATAMALRDRGLARLVQVYGSSETAGIGWRDTPDGPFTLLPSWTRDGEAIAAPDHLTFLPCGRRFTIGGRADGAVQVAGHNVFPARIRAALEAHPAVAAASVRLMRPEEGDRLKAFIVPRDPASDLAVLRGTLAAWAEATLAPPERPRAWRFGAGLPEGAMGKAADWSCLAEAG</sequence>
<dbReference type="InterPro" id="IPR000873">
    <property type="entry name" value="AMP-dep_synth/lig_dom"/>
</dbReference>
<dbReference type="SUPFAM" id="SSF56801">
    <property type="entry name" value="Acetyl-CoA synthetase-like"/>
    <property type="match status" value="1"/>
</dbReference>
<dbReference type="RefSeq" id="WP_164692987.1">
    <property type="nucleotide sequence ID" value="NZ_JAAIKB010000001.1"/>
</dbReference>
<evidence type="ECO:0000259" key="2">
    <source>
        <dbReference type="Pfam" id="PF13193"/>
    </source>
</evidence>
<dbReference type="PANTHER" id="PTHR43767">
    <property type="entry name" value="LONG-CHAIN-FATTY-ACID--COA LIGASE"/>
    <property type="match status" value="1"/>
</dbReference>
<dbReference type="Pfam" id="PF00501">
    <property type="entry name" value="AMP-binding"/>
    <property type="match status" value="1"/>
</dbReference>
<feature type="domain" description="AMP-dependent synthetase/ligase" evidence="1">
    <location>
        <begin position="68"/>
        <end position="246"/>
    </location>
</feature>
<dbReference type="GO" id="GO:0016878">
    <property type="term" value="F:acid-thiol ligase activity"/>
    <property type="evidence" value="ECO:0007669"/>
    <property type="project" value="UniProtKB-ARBA"/>
</dbReference>
<dbReference type="InterPro" id="IPR025110">
    <property type="entry name" value="AMP-bd_C"/>
</dbReference>
<comment type="caution">
    <text evidence="3">The sequence shown here is derived from an EMBL/GenBank/DDBJ whole genome shotgun (WGS) entry which is preliminary data.</text>
</comment>
<evidence type="ECO:0000259" key="1">
    <source>
        <dbReference type="Pfam" id="PF00501"/>
    </source>
</evidence>
<keyword evidence="4" id="KW-1185">Reference proteome</keyword>
<name>A0A6M1LFX5_9PROT</name>
<accession>A0A6M1LFX5</accession>
<reference evidence="3 4" key="2">
    <citation type="submission" date="2020-03" db="EMBL/GenBank/DDBJ databases">
        <title>Roseomonas stagni sp. nov., isolated from pond water in Japan.</title>
        <authorList>
            <person name="Furuhata K."/>
            <person name="Miyamoto H."/>
            <person name="Goto K."/>
        </authorList>
    </citation>
    <scope>NUCLEOTIDE SEQUENCE [LARGE SCALE GENOMIC DNA]</scope>
    <source>
        <strain evidence="3 4">PeD5</strain>
    </source>
</reference>
<evidence type="ECO:0000313" key="4">
    <source>
        <dbReference type="Proteomes" id="UP000475385"/>
    </source>
</evidence>
<proteinExistence type="predicted"/>
<dbReference type="Gene3D" id="3.30.300.30">
    <property type="match status" value="1"/>
</dbReference>
<dbReference type="AlphaFoldDB" id="A0A6M1LFX5"/>
<feature type="domain" description="AMP-binding enzyme C-terminal" evidence="2">
    <location>
        <begin position="299"/>
        <end position="373"/>
    </location>
</feature>
<dbReference type="PANTHER" id="PTHR43767:SF1">
    <property type="entry name" value="NONRIBOSOMAL PEPTIDE SYNTHASE PES1 (EUROFUNG)-RELATED"/>
    <property type="match status" value="1"/>
</dbReference>
<dbReference type="EMBL" id="JAAIKB010000001">
    <property type="protein sequence ID" value="NGM19150.1"/>
    <property type="molecule type" value="Genomic_DNA"/>
</dbReference>
<dbReference type="InterPro" id="IPR042099">
    <property type="entry name" value="ANL_N_sf"/>
</dbReference>
<gene>
    <name evidence="3" type="ORF">G3576_03925</name>
</gene>
<dbReference type="InterPro" id="IPR045851">
    <property type="entry name" value="AMP-bd_C_sf"/>
</dbReference>
<dbReference type="InterPro" id="IPR050237">
    <property type="entry name" value="ATP-dep_AMP-bd_enzyme"/>
</dbReference>
<evidence type="ECO:0000313" key="3">
    <source>
        <dbReference type="EMBL" id="NGM19150.1"/>
    </source>
</evidence>